<dbReference type="InterPro" id="IPR019804">
    <property type="entry name" value="Ras_G-nucl-exch_fac_CS"/>
</dbReference>
<name>A0A448WBD3_9PLAT</name>
<dbReference type="SUPFAM" id="SSF48366">
    <property type="entry name" value="Ras GEF"/>
    <property type="match status" value="1"/>
</dbReference>
<dbReference type="GO" id="GO:0007265">
    <property type="term" value="P:Ras protein signal transduction"/>
    <property type="evidence" value="ECO:0007669"/>
    <property type="project" value="TreeGrafter"/>
</dbReference>
<dbReference type="PROSITE" id="PS00720">
    <property type="entry name" value="RASGEF"/>
    <property type="match status" value="1"/>
</dbReference>
<dbReference type="PROSITE" id="PS50009">
    <property type="entry name" value="RASGEF_CAT"/>
    <property type="match status" value="1"/>
</dbReference>
<keyword evidence="5" id="KW-1185">Reference proteome</keyword>
<dbReference type="AlphaFoldDB" id="A0A448WBD3"/>
<dbReference type="PANTHER" id="PTHR23113">
    <property type="entry name" value="GUANINE NUCLEOTIDE EXCHANGE FACTOR"/>
    <property type="match status" value="1"/>
</dbReference>
<evidence type="ECO:0000313" key="5">
    <source>
        <dbReference type="Proteomes" id="UP000784294"/>
    </source>
</evidence>
<feature type="domain" description="Ras-GEF" evidence="3">
    <location>
        <begin position="1"/>
        <end position="172"/>
    </location>
</feature>
<evidence type="ECO:0000256" key="2">
    <source>
        <dbReference type="PROSITE-ProRule" id="PRU00168"/>
    </source>
</evidence>
<evidence type="ECO:0000256" key="1">
    <source>
        <dbReference type="ARBA" id="ARBA00022658"/>
    </source>
</evidence>
<dbReference type="GO" id="GO:0005085">
    <property type="term" value="F:guanyl-nucleotide exchange factor activity"/>
    <property type="evidence" value="ECO:0007669"/>
    <property type="project" value="UniProtKB-KW"/>
</dbReference>
<dbReference type="EMBL" id="CAAALY010002083">
    <property type="protein sequence ID" value="VEL07609.1"/>
    <property type="molecule type" value="Genomic_DNA"/>
</dbReference>
<dbReference type="Pfam" id="PF00617">
    <property type="entry name" value="RasGEF"/>
    <property type="match status" value="1"/>
</dbReference>
<dbReference type="InterPro" id="IPR036964">
    <property type="entry name" value="RASGEF_cat_dom_sf"/>
</dbReference>
<reference evidence="4" key="1">
    <citation type="submission" date="2018-11" db="EMBL/GenBank/DDBJ databases">
        <authorList>
            <consortium name="Pathogen Informatics"/>
        </authorList>
    </citation>
    <scope>NUCLEOTIDE SEQUENCE</scope>
</reference>
<dbReference type="InterPro" id="IPR023578">
    <property type="entry name" value="Ras_GEF_dom_sf"/>
</dbReference>
<feature type="non-terminal residue" evidence="4">
    <location>
        <position position="1"/>
    </location>
</feature>
<gene>
    <name evidence="4" type="ORF">PXEA_LOCUS1049</name>
</gene>
<sequence>PPHCVLSRNTHFYFLHICIAFSPQVSRLVVSEIISRPDVSERASCIEKWSAIADICRCMQNYNGVLQICAALVNSSVHRLRRTWERVNKQTRASVDRLQTLVASDGRFKNMREALHRCDPPCIPYLGMYLTDLSFIEEGARNSKENHLVNFCKMRMVSDFGKMNQKNANDTE</sequence>
<dbReference type="InterPro" id="IPR001895">
    <property type="entry name" value="RASGEF_cat_dom"/>
</dbReference>
<dbReference type="GO" id="GO:0005886">
    <property type="term" value="C:plasma membrane"/>
    <property type="evidence" value="ECO:0007669"/>
    <property type="project" value="TreeGrafter"/>
</dbReference>
<proteinExistence type="predicted"/>
<protein>
    <recommendedName>
        <fullName evidence="3">Ras-GEF domain-containing protein</fullName>
    </recommendedName>
</protein>
<organism evidence="4 5">
    <name type="scientific">Protopolystoma xenopodis</name>
    <dbReference type="NCBI Taxonomy" id="117903"/>
    <lineage>
        <taxon>Eukaryota</taxon>
        <taxon>Metazoa</taxon>
        <taxon>Spiralia</taxon>
        <taxon>Lophotrochozoa</taxon>
        <taxon>Platyhelminthes</taxon>
        <taxon>Monogenea</taxon>
        <taxon>Polyopisthocotylea</taxon>
        <taxon>Polystomatidea</taxon>
        <taxon>Polystomatidae</taxon>
        <taxon>Protopolystoma</taxon>
    </lineage>
</organism>
<dbReference type="PANTHER" id="PTHR23113:SF99">
    <property type="entry name" value="RASGEF DOMAIN-CONTAINING PROTEIN"/>
    <property type="match status" value="1"/>
</dbReference>
<comment type="caution">
    <text evidence="4">The sequence shown here is derived from an EMBL/GenBank/DDBJ whole genome shotgun (WGS) entry which is preliminary data.</text>
</comment>
<evidence type="ECO:0000313" key="4">
    <source>
        <dbReference type="EMBL" id="VEL07609.1"/>
    </source>
</evidence>
<dbReference type="Proteomes" id="UP000784294">
    <property type="component" value="Unassembled WGS sequence"/>
</dbReference>
<dbReference type="Gene3D" id="1.10.840.10">
    <property type="entry name" value="Ras guanine-nucleotide exchange factors catalytic domain"/>
    <property type="match status" value="1"/>
</dbReference>
<dbReference type="InterPro" id="IPR008937">
    <property type="entry name" value="Ras-like_GEF"/>
</dbReference>
<accession>A0A448WBD3</accession>
<evidence type="ECO:0000259" key="3">
    <source>
        <dbReference type="PROSITE" id="PS50009"/>
    </source>
</evidence>
<keyword evidence="1 2" id="KW-0344">Guanine-nucleotide releasing factor</keyword>
<dbReference type="OrthoDB" id="10254377at2759"/>
<dbReference type="SMART" id="SM00147">
    <property type="entry name" value="RasGEF"/>
    <property type="match status" value="1"/>
</dbReference>